<dbReference type="PANTHER" id="PTHR38465">
    <property type="entry name" value="HTH-TYPE TRANSCRIPTIONAL REGULATOR MJ1563-RELATED"/>
    <property type="match status" value="1"/>
</dbReference>
<evidence type="ECO:0000259" key="4">
    <source>
        <dbReference type="Pfam" id="PF01047"/>
    </source>
</evidence>
<dbReference type="Pfam" id="PF01047">
    <property type="entry name" value="MarR"/>
    <property type="match status" value="1"/>
</dbReference>
<name>A0A2T2X8H4_9FIRM</name>
<protein>
    <recommendedName>
        <fullName evidence="4">HTH marR-type domain-containing protein</fullName>
    </recommendedName>
</protein>
<dbReference type="InterPro" id="IPR000835">
    <property type="entry name" value="HTH_MarR-typ"/>
</dbReference>
<evidence type="ECO:0000313" key="6">
    <source>
        <dbReference type="Proteomes" id="UP000242972"/>
    </source>
</evidence>
<keyword evidence="3" id="KW-0804">Transcription</keyword>
<evidence type="ECO:0000256" key="1">
    <source>
        <dbReference type="ARBA" id="ARBA00023015"/>
    </source>
</evidence>
<evidence type="ECO:0000313" key="5">
    <source>
        <dbReference type="EMBL" id="PSR30811.1"/>
    </source>
</evidence>
<dbReference type="EMBL" id="PXYW01000074">
    <property type="protein sequence ID" value="PSR30811.1"/>
    <property type="molecule type" value="Genomic_DNA"/>
</dbReference>
<organism evidence="5 6">
    <name type="scientific">Sulfobacillus benefaciens</name>
    <dbReference type="NCBI Taxonomy" id="453960"/>
    <lineage>
        <taxon>Bacteria</taxon>
        <taxon>Bacillati</taxon>
        <taxon>Bacillota</taxon>
        <taxon>Clostridia</taxon>
        <taxon>Eubacteriales</taxon>
        <taxon>Clostridiales Family XVII. Incertae Sedis</taxon>
        <taxon>Sulfobacillus</taxon>
    </lineage>
</organism>
<evidence type="ECO:0000256" key="2">
    <source>
        <dbReference type="ARBA" id="ARBA00023125"/>
    </source>
</evidence>
<dbReference type="GO" id="GO:0003677">
    <property type="term" value="F:DNA binding"/>
    <property type="evidence" value="ECO:0007669"/>
    <property type="project" value="UniProtKB-KW"/>
</dbReference>
<dbReference type="SUPFAM" id="SSF46785">
    <property type="entry name" value="Winged helix' DNA-binding domain"/>
    <property type="match status" value="1"/>
</dbReference>
<dbReference type="AlphaFoldDB" id="A0A2T2X8H4"/>
<dbReference type="GO" id="GO:0003700">
    <property type="term" value="F:DNA-binding transcription factor activity"/>
    <property type="evidence" value="ECO:0007669"/>
    <property type="project" value="InterPro"/>
</dbReference>
<feature type="non-terminal residue" evidence="5">
    <location>
        <position position="174"/>
    </location>
</feature>
<dbReference type="InterPro" id="IPR052362">
    <property type="entry name" value="HTH-GbsR_regulator"/>
</dbReference>
<sequence>MPYGMICLIHLRIIKQILKQEGELLDTPASILIERFGIDFEQYGSTRSLGRVFAALLIAEEPQTLNDLASTLQVSKATISLTLRQALQAELVDKISKPGDRRDYYVVPDDIWIRTTLSQLRLLTRWKTLAAHGIEDLPKTSARAHMRLAKMIEFFDMVESRFADWELEWDRPRD</sequence>
<keyword evidence="1" id="KW-0805">Transcription regulation</keyword>
<dbReference type="PANTHER" id="PTHR38465:SF1">
    <property type="entry name" value="HTH-TYPE TRANSCRIPTIONAL REGULATOR MJ1563-RELATED"/>
    <property type="match status" value="1"/>
</dbReference>
<keyword evidence="2" id="KW-0238">DNA-binding</keyword>
<proteinExistence type="predicted"/>
<feature type="domain" description="HTH marR-type" evidence="4">
    <location>
        <begin position="60"/>
        <end position="102"/>
    </location>
</feature>
<accession>A0A2T2X8H4</accession>
<reference evidence="5 6" key="1">
    <citation type="journal article" date="2014" name="BMC Genomics">
        <title>Comparison of environmental and isolate Sulfobacillus genomes reveals diverse carbon, sulfur, nitrogen, and hydrogen metabolisms.</title>
        <authorList>
            <person name="Justice N.B."/>
            <person name="Norman A."/>
            <person name="Brown C.T."/>
            <person name="Singh A."/>
            <person name="Thomas B.C."/>
            <person name="Banfield J.F."/>
        </authorList>
    </citation>
    <scope>NUCLEOTIDE SEQUENCE [LARGE SCALE GENOMIC DNA]</scope>
    <source>
        <strain evidence="5">AMDSBA4</strain>
    </source>
</reference>
<evidence type="ECO:0000256" key="3">
    <source>
        <dbReference type="ARBA" id="ARBA00023163"/>
    </source>
</evidence>
<dbReference type="InterPro" id="IPR036388">
    <property type="entry name" value="WH-like_DNA-bd_sf"/>
</dbReference>
<dbReference type="Gene3D" id="1.10.10.10">
    <property type="entry name" value="Winged helix-like DNA-binding domain superfamily/Winged helix DNA-binding domain"/>
    <property type="match status" value="1"/>
</dbReference>
<dbReference type="Proteomes" id="UP000242972">
    <property type="component" value="Unassembled WGS sequence"/>
</dbReference>
<dbReference type="InterPro" id="IPR036390">
    <property type="entry name" value="WH_DNA-bd_sf"/>
</dbReference>
<gene>
    <name evidence="5" type="ORF">C7B46_17545</name>
</gene>
<comment type="caution">
    <text evidence="5">The sequence shown here is derived from an EMBL/GenBank/DDBJ whole genome shotgun (WGS) entry which is preliminary data.</text>
</comment>